<evidence type="ECO:0000313" key="6">
    <source>
        <dbReference type="Proteomes" id="UP000192575"/>
    </source>
</evidence>
<evidence type="ECO:0000313" key="3">
    <source>
        <dbReference type="EMBL" id="MSE04294.1"/>
    </source>
</evidence>
<gene>
    <name evidence="4" type="ORF">B6U56_09325</name>
    <name evidence="3" type="ORF">GKC34_00170</name>
    <name evidence="2" type="ORF">LSJ_4027</name>
</gene>
<dbReference type="Gene3D" id="3.40.30.10">
    <property type="entry name" value="Glutaredoxin"/>
    <property type="match status" value="1"/>
</dbReference>
<organism evidence="2 5">
    <name type="scientific">Ligilactobacillus salivarius</name>
    <dbReference type="NCBI Taxonomy" id="1624"/>
    <lineage>
        <taxon>Bacteria</taxon>
        <taxon>Bacillati</taxon>
        <taxon>Bacillota</taxon>
        <taxon>Bacilli</taxon>
        <taxon>Lactobacillales</taxon>
        <taxon>Lactobacillaceae</taxon>
        <taxon>Ligilactobacillus</taxon>
    </lineage>
</organism>
<evidence type="ECO:0000313" key="5">
    <source>
        <dbReference type="Proteomes" id="UP000029488"/>
    </source>
</evidence>
<dbReference type="EMBL" id="NBEF01000033">
    <property type="protein sequence ID" value="OQQ89352.1"/>
    <property type="molecule type" value="Genomic_DNA"/>
</dbReference>
<evidence type="ECO:0008006" key="8">
    <source>
        <dbReference type="Google" id="ProtNLM"/>
    </source>
</evidence>
<dbReference type="Proteomes" id="UP000437575">
    <property type="component" value="Unassembled WGS sequence"/>
</dbReference>
<dbReference type="Proteomes" id="UP000029488">
    <property type="component" value="Plasmid pLMP1046"/>
</dbReference>
<proteinExistence type="predicted"/>
<dbReference type="KEGG" id="lsj:LSJ_4027"/>
<reference evidence="3 7" key="3">
    <citation type="submission" date="2019-11" db="EMBL/GenBank/DDBJ databases">
        <title>Draft Genome Sequence of Plant Growth-Promoting Rhizosphere-Associated Bacteria.</title>
        <authorList>
            <person name="Vasilyev I.Y."/>
            <person name="Radchenko V."/>
            <person name="Ilnitskaya E.V."/>
        </authorList>
    </citation>
    <scope>NUCLEOTIDE SEQUENCE [LARGE SCALE GENOMIC DNA]</scope>
    <source>
        <strain evidence="3 7">VRA_1sq_f</strain>
    </source>
</reference>
<dbReference type="InterPro" id="IPR036249">
    <property type="entry name" value="Thioredoxin-like_sf"/>
</dbReference>
<evidence type="ECO:0000313" key="4">
    <source>
        <dbReference type="EMBL" id="OQQ89352.1"/>
    </source>
</evidence>
<reference evidence="2 5" key="1">
    <citation type="journal article" date="2014" name="BMC Genomics">
        <title>Unusual genome complexity in Lactobacillus salivarius JCM1046.</title>
        <authorList>
            <person name="Raftis E.J."/>
            <person name="Forde B.M."/>
            <person name="Claesson M.J."/>
            <person name="O'Toole P.W."/>
        </authorList>
    </citation>
    <scope>NUCLEOTIDE SEQUENCE [LARGE SCALE GENOMIC DNA]</scope>
    <source>
        <strain evidence="2 5">JCM1046</strain>
        <plasmid evidence="2 5">pLMP1046</plasmid>
    </source>
</reference>
<name>A0A089QFJ9_9LACO</name>
<dbReference type="RefSeq" id="WP_044005946.1">
    <property type="nucleotide sequence ID" value="NZ_CP007649.1"/>
</dbReference>
<dbReference type="EMBL" id="WKKZ01000001">
    <property type="protein sequence ID" value="MSE04294.1"/>
    <property type="molecule type" value="Genomic_DNA"/>
</dbReference>
<reference evidence="4 6" key="2">
    <citation type="submission" date="2017-03" db="EMBL/GenBank/DDBJ databases">
        <title>Phylogenomics and comparative genomics of Lactobacillus salivarius, a mammalian gut commensal.</title>
        <authorList>
            <person name="Harris H.M."/>
        </authorList>
    </citation>
    <scope>NUCLEOTIDE SEQUENCE [LARGE SCALE GENOMIC DNA]</scope>
    <source>
        <strain evidence="4 6">JCM 1047</strain>
    </source>
</reference>
<feature type="transmembrane region" description="Helical" evidence="1">
    <location>
        <begin position="21"/>
        <end position="40"/>
    </location>
</feature>
<keyword evidence="1" id="KW-1133">Transmembrane helix</keyword>
<dbReference type="AlphaFoldDB" id="A0A089QFJ9"/>
<keyword evidence="1" id="KW-0472">Membrane</keyword>
<keyword evidence="1" id="KW-0812">Transmembrane</keyword>
<keyword evidence="2" id="KW-0614">Plasmid</keyword>
<accession>A0A089QFJ9</accession>
<evidence type="ECO:0000256" key="1">
    <source>
        <dbReference type="SAM" id="Phobius"/>
    </source>
</evidence>
<protein>
    <recommendedName>
        <fullName evidence="8">Thioredoxin family protein</fullName>
    </recommendedName>
</protein>
<dbReference type="EMBL" id="CP007649">
    <property type="protein sequence ID" value="AIR11804.1"/>
    <property type="molecule type" value="Genomic_DNA"/>
</dbReference>
<sequence>MLRRLKMKLVEYHQLYKPLLVPTYMILIALSLFSLSTRIFSSKNDNYNTFNNTKQPFIEFYKYNKLKNNYDEVVQGLDAALDNNQNVTLVIIKTGCPDCKKWEGELTHYYYQSSHIKDNRTKYLMVDIAGLSDEQLKWFVKNLPMQTVYPSIKTPTVMNIKPMKTHWVLQDAFIEKGTSHEMKEIFKNSIS</sequence>
<dbReference type="Proteomes" id="UP000192575">
    <property type="component" value="Unassembled WGS sequence"/>
</dbReference>
<geneLocation type="plasmid" evidence="2 5">
    <name>pLMP1046</name>
</geneLocation>
<evidence type="ECO:0000313" key="2">
    <source>
        <dbReference type="EMBL" id="AIR11804.1"/>
    </source>
</evidence>
<dbReference type="SUPFAM" id="SSF52833">
    <property type="entry name" value="Thioredoxin-like"/>
    <property type="match status" value="1"/>
</dbReference>
<evidence type="ECO:0000313" key="7">
    <source>
        <dbReference type="Proteomes" id="UP000437575"/>
    </source>
</evidence>